<feature type="compositionally biased region" description="Basic and acidic residues" evidence="1">
    <location>
        <begin position="656"/>
        <end position="677"/>
    </location>
</feature>
<organism evidence="4 5">
    <name type="scientific">Trematosphaeria pertusa</name>
    <dbReference type="NCBI Taxonomy" id="390896"/>
    <lineage>
        <taxon>Eukaryota</taxon>
        <taxon>Fungi</taxon>
        <taxon>Dikarya</taxon>
        <taxon>Ascomycota</taxon>
        <taxon>Pezizomycotina</taxon>
        <taxon>Dothideomycetes</taxon>
        <taxon>Pleosporomycetidae</taxon>
        <taxon>Pleosporales</taxon>
        <taxon>Massarineae</taxon>
        <taxon>Trematosphaeriaceae</taxon>
        <taxon>Trematosphaeria</taxon>
    </lineage>
</organism>
<dbReference type="InterPro" id="IPR038986">
    <property type="entry name" value="Clr2"/>
</dbReference>
<evidence type="ECO:0000313" key="5">
    <source>
        <dbReference type="Proteomes" id="UP000800094"/>
    </source>
</evidence>
<dbReference type="Proteomes" id="UP000800094">
    <property type="component" value="Unassembled WGS sequence"/>
</dbReference>
<feature type="region of interest" description="Disordered" evidence="1">
    <location>
        <begin position="1"/>
        <end position="29"/>
    </location>
</feature>
<sequence length="697" mass="77754">MSTRRIVVPLRPGSDGDATHKPTSPSYSEVNPPTIYLERLAAQWMQARGEAVPGMIYILERLPAGYALFQRPRPKDQKIYDKYLYGHPQHKPFDSPNRFFPHFQYIMENGGSSLGCPCTVCNTKGGVLPKTGLTSGFFSKGGSSKGGSSKGGSSKGGSSGASSRTSTQKAAPVATAPVAPQFKGRPKMIGTGMDTSRVDEEGTPDVYRNLIDKLKRHGTLDEAIMEPMSLDWRAEQEILPGVLSKIKKEPQWVPRAGDIVLYVREMPYNATLVRHPTTGVYVFYDRHQKTILDVPRWEAGLVGQTPAEALQEGEKDFSVSYSGVRVEPLPSPNNPDKSLSKRYKYVPVHYTRPFNLWKEYLEQVPQDNWHPTIKNALTVMSTMSLVGKHRFHGTWPEAQIRCHGIYIGSEMLAIGDTVRLLPKAHGESVCTDVLVIKSIRLKILNLDKASTNDYDEGRPYNSEAWIYGAAYTTEPSRSSKEWLTDTKPPKSAQNYPDMYPLHPPNKEIAVPFSRVLGRLFEHDAMLLWLNSAPSLDEGREGLLEARAFGRAHDNRITQSFGATWYWGDTRSEALDLHTINGLEVGKSDTERDPGAWRKKIKVMDGQPNAQVKLDAGHKSLRNFMAPATSKLPVRRQNLLPSSSDSSSGGSSRSGRKREANDESRNEEEIREQMRIIEDDGQPSMSQKKKAKVMVVID</sequence>
<dbReference type="PANTHER" id="PTHR38046:SF1">
    <property type="entry name" value="CRYPTIC LOCI REGULATOR 2"/>
    <property type="match status" value="1"/>
</dbReference>
<dbReference type="PANTHER" id="PTHR38046">
    <property type="entry name" value="CRYPTIC LOCI REGULATOR 2"/>
    <property type="match status" value="1"/>
</dbReference>
<dbReference type="GO" id="GO:0070824">
    <property type="term" value="C:SHREC complex"/>
    <property type="evidence" value="ECO:0007669"/>
    <property type="project" value="InterPro"/>
</dbReference>
<dbReference type="GeneID" id="54582783"/>
<dbReference type="InterPro" id="IPR018839">
    <property type="entry name" value="Tscrpt-silencing_Clr2_C"/>
</dbReference>
<accession>A0A6A6I8H5</accession>
<keyword evidence="5" id="KW-1185">Reference proteome</keyword>
<dbReference type="GO" id="GO:0030466">
    <property type="term" value="P:silent mating-type cassette heterochromatin formation"/>
    <property type="evidence" value="ECO:0007669"/>
    <property type="project" value="TreeGrafter"/>
</dbReference>
<protein>
    <recommendedName>
        <fullName evidence="6">Cryptic loci regulator 2 N-terminal domain-containing protein</fullName>
    </recommendedName>
</protein>
<evidence type="ECO:0000313" key="4">
    <source>
        <dbReference type="EMBL" id="KAF2246656.1"/>
    </source>
</evidence>
<feature type="region of interest" description="Disordered" evidence="1">
    <location>
        <begin position="139"/>
        <end position="201"/>
    </location>
</feature>
<dbReference type="RefSeq" id="XP_033681660.1">
    <property type="nucleotide sequence ID" value="XM_033829453.1"/>
</dbReference>
<feature type="domain" description="Cryptic loci regulator 2 C-terminal" evidence="2">
    <location>
        <begin position="402"/>
        <end position="520"/>
    </location>
</feature>
<dbReference type="Pfam" id="PF10383">
    <property type="entry name" value="Clr2"/>
    <property type="match status" value="1"/>
</dbReference>
<feature type="compositionally biased region" description="Low complexity" evidence="1">
    <location>
        <begin position="170"/>
        <end position="180"/>
    </location>
</feature>
<dbReference type="Pfam" id="PF16761">
    <property type="entry name" value="Clr2_transil"/>
    <property type="match status" value="1"/>
</dbReference>
<reference evidence="4" key="1">
    <citation type="journal article" date="2020" name="Stud. Mycol.">
        <title>101 Dothideomycetes genomes: a test case for predicting lifestyles and emergence of pathogens.</title>
        <authorList>
            <person name="Haridas S."/>
            <person name="Albert R."/>
            <person name="Binder M."/>
            <person name="Bloem J."/>
            <person name="Labutti K."/>
            <person name="Salamov A."/>
            <person name="Andreopoulos B."/>
            <person name="Baker S."/>
            <person name="Barry K."/>
            <person name="Bills G."/>
            <person name="Bluhm B."/>
            <person name="Cannon C."/>
            <person name="Castanera R."/>
            <person name="Culley D."/>
            <person name="Daum C."/>
            <person name="Ezra D."/>
            <person name="Gonzalez J."/>
            <person name="Henrissat B."/>
            <person name="Kuo A."/>
            <person name="Liang C."/>
            <person name="Lipzen A."/>
            <person name="Lutzoni F."/>
            <person name="Magnuson J."/>
            <person name="Mondo S."/>
            <person name="Nolan M."/>
            <person name="Ohm R."/>
            <person name="Pangilinan J."/>
            <person name="Park H.-J."/>
            <person name="Ramirez L."/>
            <person name="Alfaro M."/>
            <person name="Sun H."/>
            <person name="Tritt A."/>
            <person name="Yoshinaga Y."/>
            <person name="Zwiers L.-H."/>
            <person name="Turgeon B."/>
            <person name="Goodwin S."/>
            <person name="Spatafora J."/>
            <person name="Crous P."/>
            <person name="Grigoriev I."/>
        </authorList>
    </citation>
    <scope>NUCLEOTIDE SEQUENCE</scope>
    <source>
        <strain evidence="4">CBS 122368</strain>
    </source>
</reference>
<feature type="region of interest" description="Disordered" evidence="1">
    <location>
        <begin position="634"/>
        <end position="697"/>
    </location>
</feature>
<dbReference type="AlphaFoldDB" id="A0A6A6I8H5"/>
<feature type="domain" description="Cryptic loci regulator 2 N-terminal" evidence="3">
    <location>
        <begin position="57"/>
        <end position="121"/>
    </location>
</feature>
<feature type="compositionally biased region" description="Gly residues" evidence="1">
    <location>
        <begin position="143"/>
        <end position="159"/>
    </location>
</feature>
<evidence type="ECO:0000256" key="1">
    <source>
        <dbReference type="SAM" id="MobiDB-lite"/>
    </source>
</evidence>
<dbReference type="InterPro" id="IPR031915">
    <property type="entry name" value="Clr2_N"/>
</dbReference>
<gene>
    <name evidence="4" type="ORF">BU26DRAFT_521103</name>
</gene>
<proteinExistence type="predicted"/>
<evidence type="ECO:0000259" key="2">
    <source>
        <dbReference type="Pfam" id="PF10383"/>
    </source>
</evidence>
<name>A0A6A6I8H5_9PLEO</name>
<dbReference type="OrthoDB" id="438224at2759"/>
<dbReference type="GO" id="GO:0031934">
    <property type="term" value="C:mating-type region heterochromatin"/>
    <property type="evidence" value="ECO:0007669"/>
    <property type="project" value="TreeGrafter"/>
</dbReference>
<feature type="compositionally biased region" description="Low complexity" evidence="1">
    <location>
        <begin position="641"/>
        <end position="652"/>
    </location>
</feature>
<evidence type="ECO:0000259" key="3">
    <source>
        <dbReference type="Pfam" id="PF16761"/>
    </source>
</evidence>
<dbReference type="GO" id="GO:0033553">
    <property type="term" value="C:rDNA heterochromatin"/>
    <property type="evidence" value="ECO:0007669"/>
    <property type="project" value="TreeGrafter"/>
</dbReference>
<evidence type="ECO:0008006" key="6">
    <source>
        <dbReference type="Google" id="ProtNLM"/>
    </source>
</evidence>
<dbReference type="EMBL" id="ML987198">
    <property type="protein sequence ID" value="KAF2246656.1"/>
    <property type="molecule type" value="Genomic_DNA"/>
</dbReference>